<dbReference type="InterPro" id="IPR037171">
    <property type="entry name" value="NagB/RpiA_transferase-like"/>
</dbReference>
<dbReference type="Pfam" id="PF04198">
    <property type="entry name" value="Sugar-bind"/>
    <property type="match status" value="1"/>
</dbReference>
<name>A0A1C0YWV4_9BACL</name>
<evidence type="ECO:0000256" key="2">
    <source>
        <dbReference type="ARBA" id="ARBA00023015"/>
    </source>
</evidence>
<evidence type="ECO:0000259" key="5">
    <source>
        <dbReference type="Pfam" id="PF04198"/>
    </source>
</evidence>
<accession>A0A1C0YWV4</accession>
<dbReference type="InterPro" id="IPR036390">
    <property type="entry name" value="WH_DNA-bd_sf"/>
</dbReference>
<dbReference type="Proteomes" id="UP000093482">
    <property type="component" value="Unassembled WGS sequence"/>
</dbReference>
<evidence type="ECO:0000256" key="1">
    <source>
        <dbReference type="ARBA" id="ARBA00010466"/>
    </source>
</evidence>
<dbReference type="PANTHER" id="PTHR34294:SF5">
    <property type="entry name" value="CENTRAL GLYCOLYTIC GENES REGULATOR"/>
    <property type="match status" value="1"/>
</dbReference>
<dbReference type="Gene3D" id="1.10.10.10">
    <property type="entry name" value="Winged helix-like DNA-binding domain superfamily/Winged helix DNA-binding domain"/>
    <property type="match status" value="1"/>
</dbReference>
<evidence type="ECO:0000313" key="7">
    <source>
        <dbReference type="EMBL" id="OCS91652.1"/>
    </source>
</evidence>
<dbReference type="SUPFAM" id="SSF100950">
    <property type="entry name" value="NagB/RpiA/CoA transferase-like"/>
    <property type="match status" value="1"/>
</dbReference>
<comment type="similarity">
    <text evidence="1">Belongs to the SorC transcriptional regulatory family.</text>
</comment>
<feature type="domain" description="CggR N-terminal DNA binding" evidence="6">
    <location>
        <begin position="19"/>
        <end position="86"/>
    </location>
</feature>
<keyword evidence="2" id="KW-0805">Transcription regulation</keyword>
<comment type="caution">
    <text evidence="7">The sequence shown here is derived from an EMBL/GenBank/DDBJ whole genome shotgun (WGS) entry which is preliminary data.</text>
</comment>
<keyword evidence="3" id="KW-0238">DNA-binding</keyword>
<keyword evidence="8" id="KW-1185">Reference proteome</keyword>
<sequence length="344" mass="38627">MLLEQEAQLKLLPELQTLLQVRYRILQMIQLSGPIGRRPLSELLNLPEREVRTETERLRKQGLVVAETKGMHVTEAGMEVLDVLRPVYYEWSGISELEEKLRRNFNIARVVIVPGDTEQDPHARMLMGQQAAHVLMNTMQRNDIIAVTGGSSIEAIENFLVESDISQSVQYIAARGSIGHEMRRQANTLAASFATKSNSAYKTLYLPENLSEHVYVALKEEPIVQEMLALYERTNIVVHGIGRADTMAERRQVSELEMRYLQEVGAVGEAFGYYFNEKGNTVHRVRAIGIAEHHVKKSRNILAVAGGQHKAAAICAYFVHAPKQTIFITDEAAAKEVLAQLNEA</sequence>
<dbReference type="RefSeq" id="WP_066463134.1">
    <property type="nucleotide sequence ID" value="NZ_MATO01000025.1"/>
</dbReference>
<dbReference type="OrthoDB" id="9793820at2"/>
<dbReference type="SUPFAM" id="SSF46785">
    <property type="entry name" value="Winged helix' DNA-binding domain"/>
    <property type="match status" value="1"/>
</dbReference>
<dbReference type="AlphaFoldDB" id="A0A1C0YWV4"/>
<evidence type="ECO:0000313" key="8">
    <source>
        <dbReference type="Proteomes" id="UP000093482"/>
    </source>
</evidence>
<protein>
    <submittedName>
        <fullName evidence="7">Uncharacterized protein</fullName>
    </submittedName>
</protein>
<evidence type="ECO:0000256" key="3">
    <source>
        <dbReference type="ARBA" id="ARBA00023125"/>
    </source>
</evidence>
<dbReference type="GO" id="GO:0030246">
    <property type="term" value="F:carbohydrate binding"/>
    <property type="evidence" value="ECO:0007669"/>
    <property type="project" value="InterPro"/>
</dbReference>
<organism evidence="7 8">
    <name type="scientific">Caryophanon latum</name>
    <dbReference type="NCBI Taxonomy" id="33977"/>
    <lineage>
        <taxon>Bacteria</taxon>
        <taxon>Bacillati</taxon>
        <taxon>Bacillota</taxon>
        <taxon>Bacilli</taxon>
        <taxon>Bacillales</taxon>
        <taxon>Caryophanaceae</taxon>
        <taxon>Caryophanon</taxon>
    </lineage>
</organism>
<keyword evidence="4" id="KW-0804">Transcription</keyword>
<evidence type="ECO:0000256" key="4">
    <source>
        <dbReference type="ARBA" id="ARBA00023163"/>
    </source>
</evidence>
<dbReference type="InterPro" id="IPR051054">
    <property type="entry name" value="SorC_transcr_regulators"/>
</dbReference>
<dbReference type="Pfam" id="PF21715">
    <property type="entry name" value="CggR_N"/>
    <property type="match status" value="1"/>
</dbReference>
<gene>
    <name evidence="7" type="ORF">A6K76_08380</name>
</gene>
<dbReference type="GO" id="GO:0003677">
    <property type="term" value="F:DNA binding"/>
    <property type="evidence" value="ECO:0007669"/>
    <property type="project" value="UniProtKB-KW"/>
</dbReference>
<dbReference type="InterPro" id="IPR036388">
    <property type="entry name" value="WH-like_DNA-bd_sf"/>
</dbReference>
<evidence type="ECO:0000259" key="6">
    <source>
        <dbReference type="Pfam" id="PF21715"/>
    </source>
</evidence>
<proteinExistence type="inferred from homology"/>
<dbReference type="InterPro" id="IPR007324">
    <property type="entry name" value="Sugar-bd_dom_put"/>
</dbReference>
<dbReference type="EMBL" id="MATO01000025">
    <property type="protein sequence ID" value="OCS91652.1"/>
    <property type="molecule type" value="Genomic_DNA"/>
</dbReference>
<feature type="domain" description="Sugar-binding" evidence="5">
    <location>
        <begin position="92"/>
        <end position="339"/>
    </location>
</feature>
<dbReference type="PANTHER" id="PTHR34294">
    <property type="entry name" value="TRANSCRIPTIONAL REGULATOR-RELATED"/>
    <property type="match status" value="1"/>
</dbReference>
<reference evidence="7 8" key="1">
    <citation type="submission" date="2016-07" db="EMBL/GenBank/DDBJ databases">
        <title>Caryophanon latum genome sequencing.</title>
        <authorList>
            <person name="Verma A."/>
            <person name="Pal Y."/>
            <person name="Krishnamurthi S."/>
        </authorList>
    </citation>
    <scope>NUCLEOTIDE SEQUENCE [LARGE SCALE GENOMIC DNA]</scope>
    <source>
        <strain evidence="7 8">DSM 14151</strain>
    </source>
</reference>
<dbReference type="InterPro" id="IPR048715">
    <property type="entry name" value="CggR_N"/>
</dbReference>
<dbReference type="Gene3D" id="3.40.50.1360">
    <property type="match status" value="1"/>
</dbReference>